<proteinExistence type="predicted"/>
<evidence type="ECO:0000313" key="4">
    <source>
        <dbReference type="Proteomes" id="UP001214043"/>
    </source>
</evidence>
<dbReference type="AlphaFoldDB" id="A0AAE9ZHV0"/>
<evidence type="ECO:0008006" key="5">
    <source>
        <dbReference type="Google" id="ProtNLM"/>
    </source>
</evidence>
<evidence type="ECO:0000313" key="3">
    <source>
        <dbReference type="EMBL" id="WDI31146.1"/>
    </source>
</evidence>
<feature type="signal peptide" evidence="2">
    <location>
        <begin position="1"/>
        <end position="24"/>
    </location>
</feature>
<gene>
    <name evidence="3" type="ORF">PUV54_14440</name>
</gene>
<feature type="chain" id="PRO_5042253780" description="DUF3035 domain-containing protein" evidence="2">
    <location>
        <begin position="25"/>
        <end position="155"/>
    </location>
</feature>
<sequence length="155" mass="16449">MSGVKQSSALFASLLAGFAVSGCANSELARFAPPGLVKVDRITDPEPVNPNVAARIAERKAEPGSGEFPVLSETPSANARPKKPSEASVEADLNALASARDTLESNMAKARAEAEAEAEDTRRLPERRDSLKVEVDKDAQAAALERREKLEAPPE</sequence>
<name>A0AAE9ZHV0_9PROT</name>
<keyword evidence="2" id="KW-0732">Signal</keyword>
<feature type="compositionally biased region" description="Basic and acidic residues" evidence="1">
    <location>
        <begin position="110"/>
        <end position="137"/>
    </location>
</feature>
<keyword evidence="4" id="KW-1185">Reference proteome</keyword>
<evidence type="ECO:0000256" key="1">
    <source>
        <dbReference type="SAM" id="MobiDB-lite"/>
    </source>
</evidence>
<organism evidence="3 4">
    <name type="scientific">Hyphococcus flavus</name>
    <dbReference type="NCBI Taxonomy" id="1866326"/>
    <lineage>
        <taxon>Bacteria</taxon>
        <taxon>Pseudomonadati</taxon>
        <taxon>Pseudomonadota</taxon>
        <taxon>Alphaproteobacteria</taxon>
        <taxon>Parvularculales</taxon>
        <taxon>Parvularculaceae</taxon>
        <taxon>Hyphococcus</taxon>
    </lineage>
</organism>
<dbReference type="Proteomes" id="UP001214043">
    <property type="component" value="Chromosome"/>
</dbReference>
<accession>A0AAE9ZHV0</accession>
<evidence type="ECO:0000256" key="2">
    <source>
        <dbReference type="SAM" id="SignalP"/>
    </source>
</evidence>
<protein>
    <recommendedName>
        <fullName evidence="5">DUF3035 domain-containing protein</fullName>
    </recommendedName>
</protein>
<dbReference type="RefSeq" id="WP_274492969.1">
    <property type="nucleotide sequence ID" value="NZ_CP118166.1"/>
</dbReference>
<reference evidence="3" key="1">
    <citation type="submission" date="2023-02" db="EMBL/GenBank/DDBJ databases">
        <title>Genome sequence of Hyphococcus flavus.</title>
        <authorList>
            <person name="Rong J.-C."/>
            <person name="Zhao Q."/>
            <person name="Yi M."/>
            <person name="Wu J.-Y."/>
        </authorList>
    </citation>
    <scope>NUCLEOTIDE SEQUENCE</scope>
    <source>
        <strain evidence="3">MCCC 1K03223</strain>
    </source>
</reference>
<dbReference type="KEGG" id="hfl:PUV54_14440"/>
<dbReference type="EMBL" id="CP118166">
    <property type="protein sequence ID" value="WDI31146.1"/>
    <property type="molecule type" value="Genomic_DNA"/>
</dbReference>
<feature type="region of interest" description="Disordered" evidence="1">
    <location>
        <begin position="57"/>
        <end position="137"/>
    </location>
</feature>
<dbReference type="PROSITE" id="PS51257">
    <property type="entry name" value="PROKAR_LIPOPROTEIN"/>
    <property type="match status" value="1"/>
</dbReference>